<dbReference type="InterPro" id="IPR001680">
    <property type="entry name" value="WD40_rpt"/>
</dbReference>
<dbReference type="InterPro" id="IPR015943">
    <property type="entry name" value="WD40/YVTN_repeat-like_dom_sf"/>
</dbReference>
<feature type="repeat" description="WD" evidence="5">
    <location>
        <begin position="233"/>
        <end position="274"/>
    </location>
</feature>
<sequence length="585" mass="65319">MSSFFTVPGAQKKRKRTETSEQPKKRVAPSKSAGKTNSKNAGPTKKRVERDDESISGSDSDDDESYDSASVASDVEMEGNESDDEEGETAAERRLRLAERYLENVKEHVDEAGFDAADIDRDLIAERLQEDVAEGKGRVYRQLASELGFDNASRTFFRSNTNTVTAIAICAPYIYTTTKDLYLQKWKTQDLPQHQYPQTTKRKPKKPPAPPRKRPELEAWLKGNTTKSKDKDYQRHTDRILAVAASPDGKYVATGGADRKLIIYDAHALKPIKVFTHHRDAVTGLVFRRGTNQLYSCSKDRTVKVWSLDEMAYVETLFGHQDEILDVDALAQERCVSVGARDRTARLWKVAEETQLVFRGGAVDKKSRPTGVHPRSLLHEGSMDRVAMIDDDLFVTGSDNGALALWSVQKKKPVYIEPIAHGIDPPLEPEEASAEVNPDPKIVPPPTPRWITAIRTIPYSDVILTGSWDGHVRIWQLSEDKRKIEFIGVLAKPEDGEKASHEENVHGPLHGVVNDIDIFERGDRGKDGLCVVVAIGNEHRLGRWNPPAKAGRNGGFIFEIPRIQRPVVNGTNESSNGDEQDEQKA</sequence>
<feature type="repeat" description="WD" evidence="5">
    <location>
        <begin position="451"/>
        <end position="485"/>
    </location>
</feature>
<dbReference type="SUPFAM" id="SSF50978">
    <property type="entry name" value="WD40 repeat-like"/>
    <property type="match status" value="1"/>
</dbReference>
<feature type="compositionally biased region" description="Acidic residues" evidence="6">
    <location>
        <begin position="51"/>
        <end position="66"/>
    </location>
</feature>
<evidence type="ECO:0000256" key="4">
    <source>
        <dbReference type="ARBA" id="ARBA00023242"/>
    </source>
</evidence>
<name>A0A2H3HJQ8_FUSOX</name>
<dbReference type="Proteomes" id="UP000219602">
    <property type="component" value="Chromosome 5"/>
</dbReference>
<dbReference type="AlphaFoldDB" id="A0A2H3HJQ8"/>
<dbReference type="PROSITE" id="PS50082">
    <property type="entry name" value="WD_REPEATS_2"/>
    <property type="match status" value="4"/>
</dbReference>
<evidence type="ECO:0000256" key="3">
    <source>
        <dbReference type="ARBA" id="ARBA00022737"/>
    </source>
</evidence>
<dbReference type="GO" id="GO:0034511">
    <property type="term" value="F:U3 snoRNA binding"/>
    <property type="evidence" value="ECO:0007669"/>
    <property type="project" value="InterPro"/>
</dbReference>
<dbReference type="FunFam" id="2.130.10.10:FF:000594">
    <property type="entry name" value="Small nucleolar ribonucleoprotein complex subunit, putative"/>
    <property type="match status" value="1"/>
</dbReference>
<protein>
    <submittedName>
        <fullName evidence="7">Uncharacterized protein</fullName>
    </submittedName>
</protein>
<dbReference type="InterPro" id="IPR036322">
    <property type="entry name" value="WD40_repeat_dom_sf"/>
</dbReference>
<dbReference type="EMBL" id="MABQ02000004">
    <property type="protein sequence ID" value="PCD37993.1"/>
    <property type="molecule type" value="Genomic_DNA"/>
</dbReference>
<dbReference type="PRINTS" id="PR00320">
    <property type="entry name" value="GPROTEINBRPT"/>
</dbReference>
<dbReference type="PANTHER" id="PTHR19865">
    <property type="entry name" value="U3 SMALL NUCLEOLAR RNA INTERACTING PROTEIN 2"/>
    <property type="match status" value="1"/>
</dbReference>
<feature type="compositionally biased region" description="Acidic residues" evidence="6">
    <location>
        <begin position="75"/>
        <end position="89"/>
    </location>
</feature>
<organism evidence="7 8">
    <name type="scientific">Fusarium oxysporum f. sp. radicis-cucumerinum</name>
    <dbReference type="NCBI Taxonomy" id="327505"/>
    <lineage>
        <taxon>Eukaryota</taxon>
        <taxon>Fungi</taxon>
        <taxon>Dikarya</taxon>
        <taxon>Ascomycota</taxon>
        <taxon>Pezizomycotina</taxon>
        <taxon>Sordariomycetes</taxon>
        <taxon>Hypocreomycetidae</taxon>
        <taxon>Hypocreales</taxon>
        <taxon>Nectriaceae</taxon>
        <taxon>Fusarium</taxon>
        <taxon>Fusarium oxysporum species complex</taxon>
    </lineage>
</organism>
<evidence type="ECO:0000256" key="1">
    <source>
        <dbReference type="ARBA" id="ARBA00004123"/>
    </source>
</evidence>
<dbReference type="GO" id="GO:0032040">
    <property type="term" value="C:small-subunit processome"/>
    <property type="evidence" value="ECO:0007669"/>
    <property type="project" value="TreeGrafter"/>
</dbReference>
<proteinExistence type="predicted"/>
<evidence type="ECO:0000313" key="7">
    <source>
        <dbReference type="EMBL" id="PCD37993.1"/>
    </source>
</evidence>
<dbReference type="Gene3D" id="2.130.10.10">
    <property type="entry name" value="YVTN repeat-like/Quinoprotein amine dehydrogenase"/>
    <property type="match status" value="1"/>
</dbReference>
<dbReference type="PANTHER" id="PTHR19865:SF0">
    <property type="entry name" value="U3 SMALL NUCLEOLAR RNA-INTERACTING PROTEIN 2"/>
    <property type="match status" value="1"/>
</dbReference>
<comment type="subcellular location">
    <subcellularLocation>
        <location evidence="1">Nucleus</location>
    </subcellularLocation>
</comment>
<reference evidence="7 8" key="1">
    <citation type="journal article" date="2016" name="Environ. Microbiol.">
        <title>Effector profiles distinguish formae speciales of Fusarium oxysporum.</title>
        <authorList>
            <person name="van Dam P."/>
            <person name="Fokkens L."/>
            <person name="Schmidt S.M."/>
            <person name="Linmans J.H."/>
            <person name="Kistler H.C."/>
            <person name="Ma L.J."/>
            <person name="Rep M."/>
        </authorList>
    </citation>
    <scope>NUCLEOTIDE SEQUENCE [LARGE SCALE GENOMIC DNA]</scope>
    <source>
        <strain evidence="7 8">Forc016</strain>
    </source>
</reference>
<evidence type="ECO:0000256" key="6">
    <source>
        <dbReference type="SAM" id="MobiDB-lite"/>
    </source>
</evidence>
<feature type="region of interest" description="Disordered" evidence="6">
    <location>
        <begin position="192"/>
        <end position="217"/>
    </location>
</feature>
<feature type="region of interest" description="Disordered" evidence="6">
    <location>
        <begin position="1"/>
        <end position="91"/>
    </location>
</feature>
<comment type="caution">
    <text evidence="7">The sequence shown here is derived from an EMBL/GenBank/DDBJ whole genome shotgun (WGS) entry which is preliminary data.</text>
</comment>
<dbReference type="InterPro" id="IPR020472">
    <property type="entry name" value="WD40_PAC1"/>
</dbReference>
<accession>A0A2H3HJQ8</accession>
<evidence type="ECO:0000313" key="8">
    <source>
        <dbReference type="Proteomes" id="UP000219602"/>
    </source>
</evidence>
<dbReference type="InterPro" id="IPR039241">
    <property type="entry name" value="Rrp9-like"/>
</dbReference>
<dbReference type="SMART" id="SM00320">
    <property type="entry name" value="WD40"/>
    <property type="match status" value="6"/>
</dbReference>
<reference evidence="7 8" key="2">
    <citation type="journal article" date="2017" name="Sci. Rep.">
        <title>A mobile pathogenicity chromosome in Fusarium oxysporum for infection of multiple cucurbit species.</title>
        <authorList>
            <person name="van Dam P."/>
            <person name="Fokkens L."/>
            <person name="Ayukawa Y."/>
            <person name="van der Gragt M."/>
            <person name="Ter Horst A."/>
            <person name="Brankovics B."/>
            <person name="Houterman P.M."/>
            <person name="Arie T."/>
            <person name="Rep M."/>
        </authorList>
    </citation>
    <scope>NUCLEOTIDE SEQUENCE [LARGE SCALE GENOMIC DNA]</scope>
    <source>
        <strain evidence="7 8">Forc016</strain>
    </source>
</reference>
<dbReference type="Pfam" id="PF00400">
    <property type="entry name" value="WD40"/>
    <property type="match status" value="4"/>
</dbReference>
<gene>
    <name evidence="7" type="ORF">AU210_006483</name>
</gene>
<keyword evidence="2 5" id="KW-0853">WD repeat</keyword>
<keyword evidence="3" id="KW-0677">Repeat</keyword>
<feature type="repeat" description="WD" evidence="5">
    <location>
        <begin position="275"/>
        <end position="316"/>
    </location>
</feature>
<evidence type="ECO:0000256" key="2">
    <source>
        <dbReference type="ARBA" id="ARBA00022574"/>
    </source>
</evidence>
<dbReference type="PROSITE" id="PS50294">
    <property type="entry name" value="WD_REPEATS_REGION"/>
    <property type="match status" value="2"/>
</dbReference>
<dbReference type="STRING" id="327505.A0A2H3HJQ8"/>
<feature type="repeat" description="WD" evidence="5">
    <location>
        <begin position="317"/>
        <end position="358"/>
    </location>
</feature>
<keyword evidence="4" id="KW-0539">Nucleus</keyword>
<evidence type="ECO:0000256" key="5">
    <source>
        <dbReference type="PROSITE-ProRule" id="PRU00221"/>
    </source>
</evidence>